<dbReference type="NCBIfam" id="TIGR01891">
    <property type="entry name" value="amidohydrolases"/>
    <property type="match status" value="1"/>
</dbReference>
<feature type="domain" description="Peptidase M20 dimerisation" evidence="2">
    <location>
        <begin position="185"/>
        <end position="276"/>
    </location>
</feature>
<comment type="caution">
    <text evidence="3">The sequence shown here is derived from an EMBL/GenBank/DDBJ whole genome shotgun (WGS) entry which is preliminary data.</text>
</comment>
<dbReference type="Pfam" id="PF07687">
    <property type="entry name" value="M20_dimer"/>
    <property type="match status" value="1"/>
</dbReference>
<gene>
    <name evidence="3" type="ORF">H6A60_03250</name>
</gene>
<protein>
    <submittedName>
        <fullName evidence="3">Amidohydrolase</fullName>
    </submittedName>
</protein>
<evidence type="ECO:0000256" key="1">
    <source>
        <dbReference type="ARBA" id="ARBA00022801"/>
    </source>
</evidence>
<dbReference type="Proteomes" id="UP000715095">
    <property type="component" value="Unassembled WGS sequence"/>
</dbReference>
<organism evidence="3 4">
    <name type="scientific">Sutterella massiliensis</name>
    <dbReference type="NCBI Taxonomy" id="1816689"/>
    <lineage>
        <taxon>Bacteria</taxon>
        <taxon>Pseudomonadati</taxon>
        <taxon>Pseudomonadota</taxon>
        <taxon>Betaproteobacteria</taxon>
        <taxon>Burkholderiales</taxon>
        <taxon>Sutterellaceae</taxon>
        <taxon>Sutterella</taxon>
    </lineage>
</organism>
<dbReference type="InterPro" id="IPR036264">
    <property type="entry name" value="Bact_exopeptidase_dim_dom"/>
</dbReference>
<dbReference type="InterPro" id="IPR017439">
    <property type="entry name" value="Amidohydrolase"/>
</dbReference>
<dbReference type="EMBL" id="JACJJC010000003">
    <property type="protein sequence ID" value="MBM6703513.1"/>
    <property type="molecule type" value="Genomic_DNA"/>
</dbReference>
<evidence type="ECO:0000313" key="4">
    <source>
        <dbReference type="Proteomes" id="UP000715095"/>
    </source>
</evidence>
<name>A0ABS2DQG5_9BURK</name>
<proteinExistence type="predicted"/>
<accession>A0ABS2DQG5</accession>
<evidence type="ECO:0000313" key="3">
    <source>
        <dbReference type="EMBL" id="MBM6703513.1"/>
    </source>
</evidence>
<reference evidence="3 4" key="1">
    <citation type="journal article" date="2021" name="Sci. Rep.">
        <title>The distribution of antibiotic resistance genes in chicken gut microbiota commensals.</title>
        <authorList>
            <person name="Juricova H."/>
            <person name="Matiasovicova J."/>
            <person name="Kubasova T."/>
            <person name="Cejkova D."/>
            <person name="Rychlik I."/>
        </authorList>
    </citation>
    <scope>NUCLEOTIDE SEQUENCE [LARGE SCALE GENOMIC DNA]</scope>
    <source>
        <strain evidence="3 4">An829</strain>
    </source>
</reference>
<dbReference type="PIRSF" id="PIRSF005962">
    <property type="entry name" value="Pept_M20D_amidohydro"/>
    <property type="match status" value="1"/>
</dbReference>
<dbReference type="SUPFAM" id="SSF53187">
    <property type="entry name" value="Zn-dependent exopeptidases"/>
    <property type="match status" value="1"/>
</dbReference>
<keyword evidence="4" id="KW-1185">Reference proteome</keyword>
<dbReference type="Pfam" id="PF01546">
    <property type="entry name" value="Peptidase_M20"/>
    <property type="match status" value="1"/>
</dbReference>
<sequence>MNIEALVQQYGDYQIEMRRWFHRHPEPSEQEFETAAKIREELDKMGIKWRKCGMETGTMAVIEGAEPGRTIMLRGDIDGLSVTEDTGLPFASEKPGMMHACGHDCHISMLLTAAKILNDVKDRLKGRVVLAFQPAEEVGAGAPAMIRDGLLEGVDACFGQHVWWSLPAGTLGVCTGAAFASGDRFEIDVIGKSGHGAEPQSARDATVMGAAIVQNLQTILSREVNPIDTAVVTVGTFESGSRWNVISGRAKLTGTTRAYSREVRNRLPEQIERIASMTAGALGGEAKLTYTELVPVTINDAKMAELVRASGRKLLGDEHVVEPEPTMGGEDFGNYQEHVPGVMAFFGIQNAACGACWPQHHEKYTVDESVLVKGAAVYAQVALDFLGVDL</sequence>
<dbReference type="PANTHER" id="PTHR11014">
    <property type="entry name" value="PEPTIDASE M20 FAMILY MEMBER"/>
    <property type="match status" value="1"/>
</dbReference>
<dbReference type="Gene3D" id="3.30.70.360">
    <property type="match status" value="1"/>
</dbReference>
<dbReference type="RefSeq" id="WP_205101972.1">
    <property type="nucleotide sequence ID" value="NZ_JACJJC010000003.1"/>
</dbReference>
<dbReference type="SUPFAM" id="SSF55031">
    <property type="entry name" value="Bacterial exopeptidase dimerisation domain"/>
    <property type="match status" value="1"/>
</dbReference>
<evidence type="ECO:0000259" key="2">
    <source>
        <dbReference type="Pfam" id="PF07687"/>
    </source>
</evidence>
<keyword evidence="1" id="KW-0378">Hydrolase</keyword>
<dbReference type="InterPro" id="IPR002933">
    <property type="entry name" value="Peptidase_M20"/>
</dbReference>
<dbReference type="PANTHER" id="PTHR11014:SF63">
    <property type="entry name" value="METALLOPEPTIDASE, PUTATIVE (AFU_ORTHOLOGUE AFUA_6G09600)-RELATED"/>
    <property type="match status" value="1"/>
</dbReference>
<dbReference type="Gene3D" id="3.40.630.10">
    <property type="entry name" value="Zn peptidases"/>
    <property type="match status" value="1"/>
</dbReference>
<dbReference type="InterPro" id="IPR011650">
    <property type="entry name" value="Peptidase_M20_dimer"/>
</dbReference>